<keyword evidence="2" id="KW-1185">Reference proteome</keyword>
<protein>
    <submittedName>
        <fullName evidence="1">Uncharacterized protein</fullName>
    </submittedName>
</protein>
<proteinExistence type="predicted"/>
<accession>A0ABS8UUB0</accession>
<sequence>MKFKTPIRPGTHESPCSSQSLAKPMAYGEVECADRICLPLCCRSSSRSAHHLLSPADKVDFSLLRILNRRPGSPAGLPTPPPTPRSQIWSLHLWRDEVLHSKSTTGDAEILLGNCLSGDCRQAWYSNALSKIWSKDFLTVPLVVGPPEEALSLGSVRAPSNIFSVAKLDPSFGHRWTDSPCQSPVTDRETGPPGAAFGEEVLGLEEAGAITSPVRRGI</sequence>
<evidence type="ECO:0000313" key="1">
    <source>
        <dbReference type="EMBL" id="MCD9561491.1"/>
    </source>
</evidence>
<dbReference type="EMBL" id="JACEIK010002488">
    <property type="protein sequence ID" value="MCD9561491.1"/>
    <property type="molecule type" value="Genomic_DNA"/>
</dbReference>
<comment type="caution">
    <text evidence="1">The sequence shown here is derived from an EMBL/GenBank/DDBJ whole genome shotgun (WGS) entry which is preliminary data.</text>
</comment>
<gene>
    <name evidence="1" type="ORF">HAX54_020618</name>
</gene>
<name>A0ABS8UUB0_DATST</name>
<evidence type="ECO:0000313" key="2">
    <source>
        <dbReference type="Proteomes" id="UP000823775"/>
    </source>
</evidence>
<dbReference type="Proteomes" id="UP000823775">
    <property type="component" value="Unassembled WGS sequence"/>
</dbReference>
<reference evidence="1 2" key="1">
    <citation type="journal article" date="2021" name="BMC Genomics">
        <title>Datura genome reveals duplications of psychoactive alkaloid biosynthetic genes and high mutation rate following tissue culture.</title>
        <authorList>
            <person name="Rajewski A."/>
            <person name="Carter-House D."/>
            <person name="Stajich J."/>
            <person name="Litt A."/>
        </authorList>
    </citation>
    <scope>NUCLEOTIDE SEQUENCE [LARGE SCALE GENOMIC DNA]</scope>
    <source>
        <strain evidence="1">AR-01</strain>
    </source>
</reference>
<organism evidence="1 2">
    <name type="scientific">Datura stramonium</name>
    <name type="common">Jimsonweed</name>
    <name type="synonym">Common thornapple</name>
    <dbReference type="NCBI Taxonomy" id="4076"/>
    <lineage>
        <taxon>Eukaryota</taxon>
        <taxon>Viridiplantae</taxon>
        <taxon>Streptophyta</taxon>
        <taxon>Embryophyta</taxon>
        <taxon>Tracheophyta</taxon>
        <taxon>Spermatophyta</taxon>
        <taxon>Magnoliopsida</taxon>
        <taxon>eudicotyledons</taxon>
        <taxon>Gunneridae</taxon>
        <taxon>Pentapetalae</taxon>
        <taxon>asterids</taxon>
        <taxon>lamiids</taxon>
        <taxon>Solanales</taxon>
        <taxon>Solanaceae</taxon>
        <taxon>Solanoideae</taxon>
        <taxon>Datureae</taxon>
        <taxon>Datura</taxon>
    </lineage>
</organism>